<accession>A0A2U1MM29</accession>
<dbReference type="Proteomes" id="UP000245207">
    <property type="component" value="Unassembled WGS sequence"/>
</dbReference>
<sequence length="107" mass="11337">MGFAANSAPRITHLGSLKPVEMEKLSPVATTSHQAKKPRLNIKPSKEVLLIDLTLDDDEDINTPLNSNSTASLSTPLALSKTISTRQTSSSSSTIRATTLSLAPNPP</sequence>
<dbReference type="AlphaFoldDB" id="A0A2U1MM29"/>
<evidence type="ECO:0000313" key="2">
    <source>
        <dbReference type="EMBL" id="PWA62319.1"/>
    </source>
</evidence>
<evidence type="ECO:0000313" key="3">
    <source>
        <dbReference type="Proteomes" id="UP000245207"/>
    </source>
</evidence>
<keyword evidence="3" id="KW-1185">Reference proteome</keyword>
<gene>
    <name evidence="2" type="ORF">CTI12_AA335930</name>
</gene>
<organism evidence="2 3">
    <name type="scientific">Artemisia annua</name>
    <name type="common">Sweet wormwood</name>
    <dbReference type="NCBI Taxonomy" id="35608"/>
    <lineage>
        <taxon>Eukaryota</taxon>
        <taxon>Viridiplantae</taxon>
        <taxon>Streptophyta</taxon>
        <taxon>Embryophyta</taxon>
        <taxon>Tracheophyta</taxon>
        <taxon>Spermatophyta</taxon>
        <taxon>Magnoliopsida</taxon>
        <taxon>eudicotyledons</taxon>
        <taxon>Gunneridae</taxon>
        <taxon>Pentapetalae</taxon>
        <taxon>asterids</taxon>
        <taxon>campanulids</taxon>
        <taxon>Asterales</taxon>
        <taxon>Asteraceae</taxon>
        <taxon>Asteroideae</taxon>
        <taxon>Anthemideae</taxon>
        <taxon>Artemisiinae</taxon>
        <taxon>Artemisia</taxon>
    </lineage>
</organism>
<protein>
    <submittedName>
        <fullName evidence="2">Uncharacterized protein</fullName>
    </submittedName>
</protein>
<name>A0A2U1MM29_ARTAN</name>
<dbReference type="EMBL" id="PKPP01004891">
    <property type="protein sequence ID" value="PWA62319.1"/>
    <property type="molecule type" value="Genomic_DNA"/>
</dbReference>
<comment type="caution">
    <text evidence="2">The sequence shown here is derived from an EMBL/GenBank/DDBJ whole genome shotgun (WGS) entry which is preliminary data.</text>
</comment>
<evidence type="ECO:0000256" key="1">
    <source>
        <dbReference type="SAM" id="MobiDB-lite"/>
    </source>
</evidence>
<proteinExistence type="predicted"/>
<reference evidence="2 3" key="1">
    <citation type="journal article" date="2018" name="Mol. Plant">
        <title>The genome of Artemisia annua provides insight into the evolution of Asteraceae family and artemisinin biosynthesis.</title>
        <authorList>
            <person name="Shen Q."/>
            <person name="Zhang L."/>
            <person name="Liao Z."/>
            <person name="Wang S."/>
            <person name="Yan T."/>
            <person name="Shi P."/>
            <person name="Liu M."/>
            <person name="Fu X."/>
            <person name="Pan Q."/>
            <person name="Wang Y."/>
            <person name="Lv Z."/>
            <person name="Lu X."/>
            <person name="Zhang F."/>
            <person name="Jiang W."/>
            <person name="Ma Y."/>
            <person name="Chen M."/>
            <person name="Hao X."/>
            <person name="Li L."/>
            <person name="Tang Y."/>
            <person name="Lv G."/>
            <person name="Zhou Y."/>
            <person name="Sun X."/>
            <person name="Brodelius P.E."/>
            <person name="Rose J.K.C."/>
            <person name="Tang K."/>
        </authorList>
    </citation>
    <scope>NUCLEOTIDE SEQUENCE [LARGE SCALE GENOMIC DNA]</scope>
    <source>
        <strain evidence="3">cv. Huhao1</strain>
        <tissue evidence="2">Leaf</tissue>
    </source>
</reference>
<feature type="region of interest" description="Disordered" evidence="1">
    <location>
        <begin position="81"/>
        <end position="107"/>
    </location>
</feature>